<accession>A0A2A9PK11</accession>
<dbReference type="InterPro" id="IPR054722">
    <property type="entry name" value="PolX-like_BBD"/>
</dbReference>
<name>A0A2A9PK11_OPHUN</name>
<feature type="domain" description="Retrovirus-related Pol polyprotein from transposon TNT 1-94-like beta-barrel" evidence="2">
    <location>
        <begin position="100"/>
        <end position="176"/>
    </location>
</feature>
<gene>
    <name evidence="3" type="ORF">XA68_17876</name>
</gene>
<organism evidence="3 4">
    <name type="scientific">Ophiocordyceps unilateralis</name>
    <name type="common">Zombie-ant fungus</name>
    <name type="synonym">Torrubia unilateralis</name>
    <dbReference type="NCBI Taxonomy" id="268505"/>
    <lineage>
        <taxon>Eukaryota</taxon>
        <taxon>Fungi</taxon>
        <taxon>Dikarya</taxon>
        <taxon>Ascomycota</taxon>
        <taxon>Pezizomycotina</taxon>
        <taxon>Sordariomycetes</taxon>
        <taxon>Hypocreomycetidae</taxon>
        <taxon>Hypocreales</taxon>
        <taxon>Ophiocordycipitaceae</taxon>
        <taxon>Ophiocordyceps</taxon>
    </lineage>
</organism>
<dbReference type="EMBL" id="LAZP02000082">
    <property type="protein sequence ID" value="PFH61242.1"/>
    <property type="molecule type" value="Genomic_DNA"/>
</dbReference>
<reference evidence="3 4" key="1">
    <citation type="journal article" date="2015" name="BMC Genomics">
        <title>Gene expression during zombie ant biting behavior reflects the complexity underlying fungal parasitic behavioral manipulation.</title>
        <authorList>
            <person name="de Bekker C."/>
            <person name="Ohm R.A."/>
            <person name="Loreto R.G."/>
            <person name="Sebastian A."/>
            <person name="Albert I."/>
            <person name="Merrow M."/>
            <person name="Brachmann A."/>
            <person name="Hughes D.P."/>
        </authorList>
    </citation>
    <scope>NUCLEOTIDE SEQUENCE [LARGE SCALE GENOMIC DNA]</scope>
    <source>
        <strain evidence="3 4">SC16a</strain>
    </source>
</reference>
<evidence type="ECO:0000313" key="3">
    <source>
        <dbReference type="EMBL" id="PFH61242.1"/>
    </source>
</evidence>
<dbReference type="Proteomes" id="UP000037136">
    <property type="component" value="Unassembled WGS sequence"/>
</dbReference>
<proteinExistence type="predicted"/>
<protein>
    <recommendedName>
        <fullName evidence="2">Retrovirus-related Pol polyprotein from transposon TNT 1-94-like beta-barrel domain-containing protein</fullName>
    </recommendedName>
</protein>
<feature type="region of interest" description="Disordered" evidence="1">
    <location>
        <begin position="56"/>
        <end position="76"/>
    </location>
</feature>
<reference evidence="3 4" key="2">
    <citation type="journal article" date="2017" name="Sci. Rep.">
        <title>Ant-infecting Ophiocordyceps genomes reveal a high diversity of potential behavioral manipulation genes and a possible major role for enterotoxins.</title>
        <authorList>
            <person name="de Bekker C."/>
            <person name="Ohm R.A."/>
            <person name="Evans H.C."/>
            <person name="Brachmann A."/>
            <person name="Hughes D.P."/>
        </authorList>
    </citation>
    <scope>NUCLEOTIDE SEQUENCE [LARGE SCALE GENOMIC DNA]</scope>
    <source>
        <strain evidence="3 4">SC16a</strain>
    </source>
</reference>
<evidence type="ECO:0000256" key="1">
    <source>
        <dbReference type="SAM" id="MobiDB-lite"/>
    </source>
</evidence>
<evidence type="ECO:0000313" key="4">
    <source>
        <dbReference type="Proteomes" id="UP000037136"/>
    </source>
</evidence>
<sequence>MRCRILISWSASFAKIFQEVHKPRNLKKIQTKVYRSRIHFPTDLFTIDMPFQAEESHRGVGQEMENDSTDGSSNTPFGNKRLLCALSVAKFENRDEVVFSSGTTDHIFNDLKWFSSFRRIDEYLAFQTATNKGLRTLGTGIVKMTVGSDTWTLSDVHYAPRAAANFLSAGKLHSNGVVFDSDENMLMYKASGDAVCKLVMRHVYCLPDARPFGQAYYF</sequence>
<keyword evidence="4" id="KW-1185">Reference proteome</keyword>
<dbReference type="Pfam" id="PF22936">
    <property type="entry name" value="Pol_BBD"/>
    <property type="match status" value="1"/>
</dbReference>
<dbReference type="OrthoDB" id="10454474at2759"/>
<comment type="caution">
    <text evidence="3">The sequence shown here is derived from an EMBL/GenBank/DDBJ whole genome shotgun (WGS) entry which is preliminary data.</text>
</comment>
<evidence type="ECO:0000259" key="2">
    <source>
        <dbReference type="Pfam" id="PF22936"/>
    </source>
</evidence>
<dbReference type="AlphaFoldDB" id="A0A2A9PK11"/>